<evidence type="ECO:0000313" key="4">
    <source>
        <dbReference type="EMBL" id="CDB44949.1"/>
    </source>
</evidence>
<dbReference type="Pfam" id="PF00440">
    <property type="entry name" value="TetR_N"/>
    <property type="match status" value="1"/>
</dbReference>
<sequence length="203" mass="23334">MEILDTAEHLFETQGFDNTSTNDILNEIGIARGTLYYHFKSKEEILDAIISRLTRQLLEKAKKLIEKKNVPLSQQLTLIMLKLNVSCGNFNHKILEQVHKPQNALMHQKIQAHLLSELTPLISTLIKEGIAQGIYQTDYPEEVAEMLFLYANTIFDDLTEHSEEEKQKKTAAFVFNLERLLKMEQGSIKTIVDSIFQNIENDT</sequence>
<accession>R6IEE7</accession>
<feature type="DNA-binding region" description="H-T-H motif" evidence="2">
    <location>
        <begin position="20"/>
        <end position="39"/>
    </location>
</feature>
<dbReference type="STRING" id="1262914.BN533_02169"/>
<dbReference type="Pfam" id="PF21303">
    <property type="entry name" value="TetR_C_39"/>
    <property type="match status" value="1"/>
</dbReference>
<dbReference type="InterPro" id="IPR001647">
    <property type="entry name" value="HTH_TetR"/>
</dbReference>
<dbReference type="PROSITE" id="PS01081">
    <property type="entry name" value="HTH_TETR_1"/>
    <property type="match status" value="1"/>
</dbReference>
<organism evidence="4">
    <name type="scientific">Phascolarctobacterium faecium</name>
    <dbReference type="NCBI Taxonomy" id="33025"/>
    <lineage>
        <taxon>Bacteria</taxon>
        <taxon>Bacillati</taxon>
        <taxon>Bacillota</taxon>
        <taxon>Negativicutes</taxon>
        <taxon>Acidaminococcales</taxon>
        <taxon>Acidaminococcaceae</taxon>
        <taxon>Phascolarctobacterium</taxon>
    </lineage>
</organism>
<dbReference type="PANTHER" id="PTHR43479:SF11">
    <property type="entry name" value="ACREF_ENVCD OPERON REPRESSOR-RELATED"/>
    <property type="match status" value="1"/>
</dbReference>
<evidence type="ECO:0000256" key="1">
    <source>
        <dbReference type="ARBA" id="ARBA00023125"/>
    </source>
</evidence>
<dbReference type="AlphaFoldDB" id="R6IEE7"/>
<dbReference type="PROSITE" id="PS50977">
    <property type="entry name" value="HTH_TETR_2"/>
    <property type="match status" value="1"/>
</dbReference>
<dbReference type="InterPro" id="IPR050624">
    <property type="entry name" value="HTH-type_Tx_Regulator"/>
</dbReference>
<dbReference type="InterPro" id="IPR049149">
    <property type="entry name" value="TetR/AcrR_C"/>
</dbReference>
<dbReference type="eggNOG" id="COG1309">
    <property type="taxonomic scope" value="Bacteria"/>
</dbReference>
<dbReference type="SUPFAM" id="SSF46689">
    <property type="entry name" value="Homeodomain-like"/>
    <property type="match status" value="1"/>
</dbReference>
<feature type="domain" description="HTH tetR-type" evidence="3">
    <location>
        <begin position="1"/>
        <end position="57"/>
    </location>
</feature>
<evidence type="ECO:0000259" key="3">
    <source>
        <dbReference type="PROSITE" id="PS50977"/>
    </source>
</evidence>
<dbReference type="PANTHER" id="PTHR43479">
    <property type="entry name" value="ACREF/ENVCD OPERON REPRESSOR-RELATED"/>
    <property type="match status" value="1"/>
</dbReference>
<dbReference type="HOGENOM" id="CLU_069356_29_2_9"/>
<dbReference type="GO" id="GO:0003677">
    <property type="term" value="F:DNA binding"/>
    <property type="evidence" value="ECO:0007669"/>
    <property type="project" value="UniProtKB-UniRule"/>
</dbReference>
<dbReference type="EMBL" id="CBDS010000005">
    <property type="protein sequence ID" value="CDB44949.1"/>
    <property type="molecule type" value="Genomic_DNA"/>
</dbReference>
<dbReference type="Gene3D" id="1.10.357.10">
    <property type="entry name" value="Tetracycline Repressor, domain 2"/>
    <property type="match status" value="1"/>
</dbReference>
<dbReference type="RefSeq" id="WP_021719068.1">
    <property type="nucleotide sequence ID" value="NZ_CATZQN010000003.1"/>
</dbReference>
<dbReference type="PRINTS" id="PR00455">
    <property type="entry name" value="HTHTETR"/>
</dbReference>
<comment type="caution">
    <text evidence="4">The sequence shown here is derived from an EMBL/GenBank/DDBJ whole genome shotgun (WGS) entry which is preliminary data.</text>
</comment>
<gene>
    <name evidence="4" type="ORF">BN533_02169</name>
</gene>
<reference evidence="4" key="1">
    <citation type="submission" date="2012-11" db="EMBL/GenBank/DDBJ databases">
        <title>Dependencies among metagenomic species, viruses, plasmids and units of genetic variation.</title>
        <authorList>
            <person name="Nielsen H.B."/>
            <person name="Almeida M."/>
            <person name="Juncker A.S."/>
            <person name="Rasmussen S."/>
            <person name="Li J."/>
            <person name="Sunagawa S."/>
            <person name="Plichta D."/>
            <person name="Gautier L."/>
            <person name="Le Chatelier E."/>
            <person name="Peletier E."/>
            <person name="Bonde I."/>
            <person name="Nielsen T."/>
            <person name="Manichanh C."/>
            <person name="Arumugam M."/>
            <person name="Batto J."/>
            <person name="Santos M.B.Q.D."/>
            <person name="Blom N."/>
            <person name="Borruel N."/>
            <person name="Burgdorf K.S."/>
            <person name="Boumezbeur F."/>
            <person name="Casellas F."/>
            <person name="Dore J."/>
            <person name="Guarner F."/>
            <person name="Hansen T."/>
            <person name="Hildebrand F."/>
            <person name="Kaas R.S."/>
            <person name="Kennedy S."/>
            <person name="Kristiansen K."/>
            <person name="Kultima J.R."/>
            <person name="Leonard P."/>
            <person name="Levenez F."/>
            <person name="Lund O."/>
            <person name="Moumen B."/>
            <person name="Le Paslier D."/>
            <person name="Pons N."/>
            <person name="Pedersen O."/>
            <person name="Prifti E."/>
            <person name="Qin J."/>
            <person name="Raes J."/>
            <person name="Tap J."/>
            <person name="Tims S."/>
            <person name="Ussery D.W."/>
            <person name="Yamada T."/>
            <person name="MetaHit consortium"/>
            <person name="Renault P."/>
            <person name="Sicheritz-Ponten T."/>
            <person name="Bork P."/>
            <person name="Wang J."/>
            <person name="Brunak S."/>
            <person name="Ehrlich S.D."/>
        </authorList>
    </citation>
    <scope>NUCLEOTIDE SEQUENCE [LARGE SCALE GENOMIC DNA]</scope>
</reference>
<dbReference type="InterPro" id="IPR009057">
    <property type="entry name" value="Homeodomain-like_sf"/>
</dbReference>
<keyword evidence="1 2" id="KW-0238">DNA-binding</keyword>
<proteinExistence type="predicted"/>
<name>R6IEE7_9FIRM</name>
<protein>
    <submittedName>
        <fullName evidence="4">Transcriptional regulator TetR family</fullName>
    </submittedName>
</protein>
<dbReference type="InterPro" id="IPR023772">
    <property type="entry name" value="DNA-bd_HTH_TetR-type_CS"/>
</dbReference>
<evidence type="ECO:0000256" key="2">
    <source>
        <dbReference type="PROSITE-ProRule" id="PRU00335"/>
    </source>
</evidence>